<keyword evidence="2" id="KW-1185">Reference proteome</keyword>
<evidence type="ECO:0000313" key="2">
    <source>
        <dbReference type="Proteomes" id="UP000270094"/>
    </source>
</evidence>
<dbReference type="EMBL" id="UYYB01007824">
    <property type="protein sequence ID" value="VDM68147.1"/>
    <property type="molecule type" value="Genomic_DNA"/>
</dbReference>
<evidence type="ECO:0000313" key="1">
    <source>
        <dbReference type="EMBL" id="VDM68147.1"/>
    </source>
</evidence>
<proteinExistence type="predicted"/>
<reference evidence="1 2" key="1">
    <citation type="submission" date="2018-11" db="EMBL/GenBank/DDBJ databases">
        <authorList>
            <consortium name="Pathogen Informatics"/>
        </authorList>
    </citation>
    <scope>NUCLEOTIDE SEQUENCE [LARGE SCALE GENOMIC DNA]</scope>
</reference>
<sequence>MIVGSLMQRMELKDSQSRYYDIMQIDKMNNRWVYYKSNASVSSDGTP</sequence>
<name>A0A3P7IV60_STRVU</name>
<organism evidence="1 2">
    <name type="scientific">Strongylus vulgaris</name>
    <name type="common">Blood worm</name>
    <dbReference type="NCBI Taxonomy" id="40348"/>
    <lineage>
        <taxon>Eukaryota</taxon>
        <taxon>Metazoa</taxon>
        <taxon>Ecdysozoa</taxon>
        <taxon>Nematoda</taxon>
        <taxon>Chromadorea</taxon>
        <taxon>Rhabditida</taxon>
        <taxon>Rhabditina</taxon>
        <taxon>Rhabditomorpha</taxon>
        <taxon>Strongyloidea</taxon>
        <taxon>Strongylidae</taxon>
        <taxon>Strongylus</taxon>
    </lineage>
</organism>
<dbReference type="AlphaFoldDB" id="A0A3P7IV60"/>
<dbReference type="Proteomes" id="UP000270094">
    <property type="component" value="Unassembled WGS sequence"/>
</dbReference>
<accession>A0A3P7IV60</accession>
<gene>
    <name evidence="1" type="ORF">SVUK_LOCUS3145</name>
</gene>
<protein>
    <submittedName>
        <fullName evidence="1">Uncharacterized protein</fullName>
    </submittedName>
</protein>